<sequence length="260" mass="30160">MDLRMNNKKTTFEFEVILSIQLKKLEYIYKGATFNSLFEIKAIYKTCRLKGLELNHNLTILPGLKPIRILGSKAVIITNPVEKPFRNESRLQNSPWGVSQGLQLKLDFVSEVDIRDLSEQSKEVYNAFCKIQILKQLSSLRSDRLHIKNTIQYRGKEISRTDNIEQPIHNEDAFAKFSFSDTDNGLKVVTETVTMGMKQCKYYLNLLNRYSSFATNDGFPDDNGFEPLPASYKMHAADINFSSDNYRRRRLVKKIKREIE</sequence>
<evidence type="ECO:0000313" key="1">
    <source>
        <dbReference type="EMBL" id="KAG2215313.1"/>
    </source>
</evidence>
<comment type="caution">
    <text evidence="1">The sequence shown here is derived from an EMBL/GenBank/DDBJ whole genome shotgun (WGS) entry which is preliminary data.</text>
</comment>
<reference evidence="1" key="1">
    <citation type="submission" date="2020-12" db="EMBL/GenBank/DDBJ databases">
        <title>Metabolic potential, ecology and presence of endohyphal bacteria is reflected in genomic diversity of Mucoromycotina.</title>
        <authorList>
            <person name="Muszewska A."/>
            <person name="Okrasinska A."/>
            <person name="Steczkiewicz K."/>
            <person name="Drgas O."/>
            <person name="Orlowska M."/>
            <person name="Perlinska-Lenart U."/>
            <person name="Aleksandrzak-Piekarczyk T."/>
            <person name="Szatraj K."/>
            <person name="Zielenkiewicz U."/>
            <person name="Pilsyk S."/>
            <person name="Malc E."/>
            <person name="Mieczkowski P."/>
            <person name="Kruszewska J.S."/>
            <person name="Biernat P."/>
            <person name="Pawlowska J."/>
        </authorList>
    </citation>
    <scope>NUCLEOTIDE SEQUENCE</scope>
    <source>
        <strain evidence="1">CBS 226.32</strain>
    </source>
</reference>
<dbReference type="AlphaFoldDB" id="A0A8H7RRH0"/>
<name>A0A8H7RRH0_9FUNG</name>
<dbReference type="EMBL" id="JAEPRC010000010">
    <property type="protein sequence ID" value="KAG2215313.1"/>
    <property type="molecule type" value="Genomic_DNA"/>
</dbReference>
<dbReference type="Proteomes" id="UP000650833">
    <property type="component" value="Unassembled WGS sequence"/>
</dbReference>
<accession>A0A8H7RRH0</accession>
<protein>
    <submittedName>
        <fullName evidence="1">Uncharacterized protein</fullName>
    </submittedName>
</protein>
<gene>
    <name evidence="1" type="ORF">INT46_005930</name>
</gene>
<proteinExistence type="predicted"/>
<keyword evidence="2" id="KW-1185">Reference proteome</keyword>
<organism evidence="1 2">
    <name type="scientific">Mucor plumbeus</name>
    <dbReference type="NCBI Taxonomy" id="97098"/>
    <lineage>
        <taxon>Eukaryota</taxon>
        <taxon>Fungi</taxon>
        <taxon>Fungi incertae sedis</taxon>
        <taxon>Mucoromycota</taxon>
        <taxon>Mucoromycotina</taxon>
        <taxon>Mucoromycetes</taxon>
        <taxon>Mucorales</taxon>
        <taxon>Mucorineae</taxon>
        <taxon>Mucoraceae</taxon>
        <taxon>Mucor</taxon>
    </lineage>
</organism>
<evidence type="ECO:0000313" key="2">
    <source>
        <dbReference type="Proteomes" id="UP000650833"/>
    </source>
</evidence>
<dbReference type="OrthoDB" id="2285773at2759"/>